<dbReference type="PRINTS" id="PR00294">
    <property type="entry name" value="SSBTLNINHBTR"/>
</dbReference>
<dbReference type="InterPro" id="IPR023549">
    <property type="entry name" value="Subtilisin_inhibitor"/>
</dbReference>
<organism evidence="11 12">
    <name type="scientific">Streptomyces phyllanthi</name>
    <dbReference type="NCBI Taxonomy" id="1803180"/>
    <lineage>
        <taxon>Bacteria</taxon>
        <taxon>Bacillati</taxon>
        <taxon>Actinomycetota</taxon>
        <taxon>Actinomycetes</taxon>
        <taxon>Kitasatosporales</taxon>
        <taxon>Streptomycetaceae</taxon>
        <taxon>Streptomyces</taxon>
    </lineage>
</organism>
<evidence type="ECO:0000256" key="9">
    <source>
        <dbReference type="SAM" id="SignalP"/>
    </source>
</evidence>
<comment type="subunit">
    <text evidence="3">Homodimer.</text>
</comment>
<comment type="similarity">
    <text evidence="2 8">Belongs to the protease inhibitor I16 (SSI) family.</text>
</comment>
<evidence type="ECO:0000256" key="6">
    <source>
        <dbReference type="ARBA" id="ARBA00022900"/>
    </source>
</evidence>
<accession>A0A5N8W4E7</accession>
<comment type="subcellular location">
    <subcellularLocation>
        <location evidence="1">Secreted</location>
    </subcellularLocation>
</comment>
<dbReference type="Proteomes" id="UP000326979">
    <property type="component" value="Unassembled WGS sequence"/>
</dbReference>
<feature type="domain" description="Subtilisin inhibitor" evidence="10">
    <location>
        <begin position="42"/>
        <end position="123"/>
    </location>
</feature>
<dbReference type="GO" id="GO:0005576">
    <property type="term" value="C:extracellular region"/>
    <property type="evidence" value="ECO:0007669"/>
    <property type="project" value="UniProtKB-SubCell"/>
</dbReference>
<evidence type="ECO:0000313" key="12">
    <source>
        <dbReference type="Proteomes" id="UP000326979"/>
    </source>
</evidence>
<evidence type="ECO:0000256" key="4">
    <source>
        <dbReference type="ARBA" id="ARBA00022525"/>
    </source>
</evidence>
<feature type="signal peptide" evidence="9">
    <location>
        <begin position="1"/>
        <end position="31"/>
    </location>
</feature>
<comment type="caution">
    <text evidence="11">The sequence shown here is derived from an EMBL/GenBank/DDBJ whole genome shotgun (WGS) entry which is preliminary data.</text>
</comment>
<keyword evidence="11" id="KW-0645">Protease</keyword>
<evidence type="ECO:0000256" key="3">
    <source>
        <dbReference type="ARBA" id="ARBA00011738"/>
    </source>
</evidence>
<keyword evidence="11" id="KW-0378">Hydrolase</keyword>
<dbReference type="InterPro" id="IPR036819">
    <property type="entry name" value="Subtilisin_inhibitor-like_sf"/>
</dbReference>
<reference evidence="11 12" key="1">
    <citation type="submission" date="2019-07" db="EMBL/GenBank/DDBJ databases">
        <title>New species of Amycolatopsis and Streptomyces.</title>
        <authorList>
            <person name="Duangmal K."/>
            <person name="Teo W.F.A."/>
            <person name="Lipun K."/>
        </authorList>
    </citation>
    <scope>NUCLEOTIDE SEQUENCE [LARGE SCALE GENOMIC DNA]</scope>
    <source>
        <strain evidence="11 12">TISTR 2346</strain>
    </source>
</reference>
<dbReference type="GO" id="GO:0006508">
    <property type="term" value="P:proteolysis"/>
    <property type="evidence" value="ECO:0007669"/>
    <property type="project" value="UniProtKB-KW"/>
</dbReference>
<name>A0A5N8W4E7_9ACTN</name>
<keyword evidence="7" id="KW-1015">Disulfide bond</keyword>
<feature type="chain" id="PRO_5038990459" evidence="9">
    <location>
        <begin position="32"/>
        <end position="139"/>
    </location>
</feature>
<gene>
    <name evidence="11" type="ORF">FNH04_18130</name>
</gene>
<evidence type="ECO:0000256" key="7">
    <source>
        <dbReference type="ARBA" id="ARBA00023157"/>
    </source>
</evidence>
<keyword evidence="6 8" id="KW-0722">Serine protease inhibitor</keyword>
<evidence type="ECO:0000256" key="2">
    <source>
        <dbReference type="ARBA" id="ARBA00010472"/>
    </source>
</evidence>
<dbReference type="AlphaFoldDB" id="A0A5N8W4E7"/>
<evidence type="ECO:0000256" key="8">
    <source>
        <dbReference type="RuleBase" id="RU003471"/>
    </source>
</evidence>
<dbReference type="InterPro" id="IPR000691">
    <property type="entry name" value="Prot_inh_I16_SSI"/>
</dbReference>
<dbReference type="EMBL" id="VJZE01000113">
    <property type="protein sequence ID" value="MPY41756.1"/>
    <property type="molecule type" value="Genomic_DNA"/>
</dbReference>
<dbReference type="Gene3D" id="3.30.350.10">
    <property type="entry name" value="Subtilisin inhibitor-like"/>
    <property type="match status" value="1"/>
</dbReference>
<keyword evidence="12" id="KW-1185">Reference proteome</keyword>
<proteinExistence type="inferred from homology"/>
<keyword evidence="4" id="KW-0964">Secreted</keyword>
<evidence type="ECO:0000256" key="1">
    <source>
        <dbReference type="ARBA" id="ARBA00004613"/>
    </source>
</evidence>
<evidence type="ECO:0000259" key="10">
    <source>
        <dbReference type="Pfam" id="PF00720"/>
    </source>
</evidence>
<protein>
    <submittedName>
        <fullName evidence="11">Serine protease</fullName>
    </submittedName>
</protein>
<dbReference type="GO" id="GO:0004867">
    <property type="term" value="F:serine-type endopeptidase inhibitor activity"/>
    <property type="evidence" value="ECO:0007669"/>
    <property type="project" value="UniProtKB-KW"/>
</dbReference>
<keyword evidence="9" id="KW-0732">Signal</keyword>
<dbReference type="OrthoDB" id="4567948at2"/>
<keyword evidence="5 8" id="KW-0646">Protease inhibitor</keyword>
<evidence type="ECO:0000313" key="11">
    <source>
        <dbReference type="EMBL" id="MPY41756.1"/>
    </source>
</evidence>
<dbReference type="RefSeq" id="WP_152785472.1">
    <property type="nucleotide sequence ID" value="NZ_BAABEQ010000016.1"/>
</dbReference>
<sequence>MTHTTHTTHTVRNALTAALALLALASAPAGAASREAAPGNWLYVTVTRESAQSIHTQGALLRCDPPGGHRNSARACAELQEAEGDVDRIPRKEGYCTMVYAPVTASARGEWNGRPVVYERTFSSTCAMEAATGAVFAMS</sequence>
<dbReference type="GO" id="GO:0008233">
    <property type="term" value="F:peptidase activity"/>
    <property type="evidence" value="ECO:0007669"/>
    <property type="project" value="UniProtKB-KW"/>
</dbReference>
<dbReference type="SUPFAM" id="SSF55399">
    <property type="entry name" value="Subtilisin inhibitor"/>
    <property type="match status" value="1"/>
</dbReference>
<evidence type="ECO:0000256" key="5">
    <source>
        <dbReference type="ARBA" id="ARBA00022690"/>
    </source>
</evidence>
<dbReference type="Pfam" id="PF00720">
    <property type="entry name" value="SSI"/>
    <property type="match status" value="1"/>
</dbReference>